<comment type="caution">
    <text evidence="1">The sequence shown here is derived from an EMBL/GenBank/DDBJ whole genome shotgun (WGS) entry which is preliminary data.</text>
</comment>
<dbReference type="AlphaFoldDB" id="A0A645GWU1"/>
<gene>
    <name evidence="1" type="ORF">SDC9_178749</name>
</gene>
<accession>A0A645GWU1</accession>
<dbReference type="EMBL" id="VSSQ01082750">
    <property type="protein sequence ID" value="MPN31275.1"/>
    <property type="molecule type" value="Genomic_DNA"/>
</dbReference>
<organism evidence="1">
    <name type="scientific">bioreactor metagenome</name>
    <dbReference type="NCBI Taxonomy" id="1076179"/>
    <lineage>
        <taxon>unclassified sequences</taxon>
        <taxon>metagenomes</taxon>
        <taxon>ecological metagenomes</taxon>
    </lineage>
</organism>
<evidence type="ECO:0000313" key="1">
    <source>
        <dbReference type="EMBL" id="MPN31275.1"/>
    </source>
</evidence>
<sequence length="59" mass="6462">MRLAIDDFKIRLQRRDVERGGNLANAAARLIFRIGAAVDDRGRGLPSCGIGAIAERIVR</sequence>
<protein>
    <submittedName>
        <fullName evidence="1">Uncharacterized protein</fullName>
    </submittedName>
</protein>
<name>A0A645GWU1_9ZZZZ</name>
<proteinExistence type="predicted"/>
<reference evidence="1" key="1">
    <citation type="submission" date="2019-08" db="EMBL/GenBank/DDBJ databases">
        <authorList>
            <person name="Kucharzyk K."/>
            <person name="Murdoch R.W."/>
            <person name="Higgins S."/>
            <person name="Loffler F."/>
        </authorList>
    </citation>
    <scope>NUCLEOTIDE SEQUENCE</scope>
</reference>